<dbReference type="InterPro" id="IPR001453">
    <property type="entry name" value="MoaB/Mog_dom"/>
</dbReference>
<dbReference type="Gene3D" id="2.170.190.11">
    <property type="entry name" value="Molybdopterin biosynthesis moea protein, domain 3"/>
    <property type="match status" value="1"/>
</dbReference>
<dbReference type="Gene3D" id="2.40.340.10">
    <property type="entry name" value="MoeA, C-terminal, domain IV"/>
    <property type="match status" value="1"/>
</dbReference>
<evidence type="ECO:0000313" key="5">
    <source>
        <dbReference type="Proteomes" id="UP000730161"/>
    </source>
</evidence>
<name>A0A8J7W8G5_9EURY</name>
<evidence type="ECO:0000313" key="4">
    <source>
        <dbReference type="EMBL" id="MBR1368580.1"/>
    </source>
</evidence>
<dbReference type="SUPFAM" id="SSF63882">
    <property type="entry name" value="MoeA N-terminal region -like"/>
    <property type="match status" value="1"/>
</dbReference>
<dbReference type="SUPFAM" id="SSF63867">
    <property type="entry name" value="MoeA C-terminal domain-like"/>
    <property type="match status" value="1"/>
</dbReference>
<evidence type="ECO:0000256" key="2">
    <source>
        <dbReference type="ARBA" id="ARBA00023150"/>
    </source>
</evidence>
<protein>
    <submittedName>
        <fullName evidence="4">LysR family transcriptional regulator</fullName>
    </submittedName>
</protein>
<comment type="pathway">
    <text evidence="1">Cofactor biosynthesis; molybdopterin biosynthesis.</text>
</comment>
<dbReference type="GO" id="GO:0006777">
    <property type="term" value="P:Mo-molybdopterin cofactor biosynthetic process"/>
    <property type="evidence" value="ECO:0007669"/>
    <property type="project" value="UniProtKB-KW"/>
</dbReference>
<reference evidence="4" key="1">
    <citation type="submission" date="2014-12" db="EMBL/GenBank/DDBJ databases">
        <authorList>
            <person name="Huang H.-H."/>
            <person name="Chen S.-C."/>
            <person name="Lai M.-C."/>
        </authorList>
    </citation>
    <scope>NUCLEOTIDE SEQUENCE</scope>
    <source>
        <strain evidence="4">K1F9705b</strain>
    </source>
</reference>
<feature type="domain" description="MoaB/Mog" evidence="3">
    <location>
        <begin position="168"/>
        <end position="305"/>
    </location>
</feature>
<dbReference type="GO" id="GO:0005829">
    <property type="term" value="C:cytosol"/>
    <property type="evidence" value="ECO:0007669"/>
    <property type="project" value="TreeGrafter"/>
</dbReference>
<dbReference type="EMBL" id="JWHL01000003">
    <property type="protein sequence ID" value="MBR1368580.1"/>
    <property type="molecule type" value="Genomic_DNA"/>
</dbReference>
<dbReference type="Pfam" id="PF03453">
    <property type="entry name" value="MoeA_N"/>
    <property type="match status" value="1"/>
</dbReference>
<dbReference type="UniPathway" id="UPA00344"/>
<dbReference type="PROSITE" id="PS01079">
    <property type="entry name" value="MOCF_BIOSYNTHESIS_2"/>
    <property type="match status" value="1"/>
</dbReference>
<dbReference type="NCBIfam" id="TIGR00177">
    <property type="entry name" value="molyb_syn"/>
    <property type="match status" value="1"/>
</dbReference>
<dbReference type="NCBIfam" id="NF011068">
    <property type="entry name" value="PRK14498.1"/>
    <property type="match status" value="1"/>
</dbReference>
<evidence type="ECO:0000256" key="1">
    <source>
        <dbReference type="ARBA" id="ARBA00005046"/>
    </source>
</evidence>
<dbReference type="InterPro" id="IPR036135">
    <property type="entry name" value="MoeA_linker/N_sf"/>
</dbReference>
<evidence type="ECO:0000259" key="3">
    <source>
        <dbReference type="SMART" id="SM00852"/>
    </source>
</evidence>
<dbReference type="CDD" id="cd00887">
    <property type="entry name" value="MoeA"/>
    <property type="match status" value="1"/>
</dbReference>
<dbReference type="InterPro" id="IPR005110">
    <property type="entry name" value="MoeA_linker/N"/>
</dbReference>
<proteinExistence type="predicted"/>
<sequence>MVNRYLSLVSLEEAIETIMTRCPPERRVVRIPLLESVGQVTAEPVFAYYSVPEAHLSAMDGIAVRSEDTTGATDKKPILLDSAVRVNTGNVLPPGSDAVIMIEDVEEHEGRYTIRRPAAPWQHVRPVGEDIAESEMAIPRGHRIMYHDIGALAAYGITDLAVSSLRAGLIPTGSELVPHGTRPGPGQVVESNCLMAAAHLRSLGVDAILYPPVADEQDAIRSAISEAVESCDLVIVSAGSSKGTKDYTARIIEELGEVLIHGVSIKPGKPVIVGRINATPIIGLPGYPLSALTIIREIITPVIRMAGARPPDYGTITAELTRTLASDIGTDEFVLMTAGEVAGRMIATPLSRGAGVQMSAVRSNGVLRIPRDSEGAETGQSVEITLSVSEETIRSGLILAGSHDPALDRMADLLAPLPVHSAHIGSMGGVLALKRRHCHAAPMHLLAPDGTYNLRYLERYLPGEEVTLVCVAEREQGIVSREGLSFEDITTGSFVNRQKGSGTRMLLDHLLKERGIDPGSITGYTREMTTHLAVALAVKSGEADTGLCVASAAETAGLSFVPIGTERYELAIMTEDLPDPRISALIETIGSDSFRSILSGMGGYRTGETGTVQTLHL</sequence>
<dbReference type="InterPro" id="IPR038987">
    <property type="entry name" value="MoeA-like"/>
</dbReference>
<dbReference type="RefSeq" id="WP_211530210.1">
    <property type="nucleotide sequence ID" value="NZ_JWHL01000003.1"/>
</dbReference>
<accession>A0A8J7W8G5</accession>
<dbReference type="Gene3D" id="3.40.980.10">
    <property type="entry name" value="MoaB/Mog-like domain"/>
    <property type="match status" value="1"/>
</dbReference>
<dbReference type="OrthoDB" id="31371at2157"/>
<dbReference type="InterPro" id="IPR024370">
    <property type="entry name" value="PBP_domain"/>
</dbReference>
<dbReference type="InterPro" id="IPR036425">
    <property type="entry name" value="MoaB/Mog-like_dom_sf"/>
</dbReference>
<comment type="caution">
    <text evidence="4">The sequence shown here is derived from an EMBL/GenBank/DDBJ whole genome shotgun (WGS) entry which is preliminary data.</text>
</comment>
<dbReference type="Pfam" id="PF00994">
    <property type="entry name" value="MoCF_biosynth"/>
    <property type="match status" value="1"/>
</dbReference>
<dbReference type="Proteomes" id="UP000730161">
    <property type="component" value="Unassembled WGS sequence"/>
</dbReference>
<dbReference type="InterPro" id="IPR005111">
    <property type="entry name" value="MoeA_C_domain_IV"/>
</dbReference>
<keyword evidence="2" id="KW-0501">Molybdenum cofactor biosynthesis</keyword>
<keyword evidence="5" id="KW-1185">Reference proteome</keyword>
<dbReference type="PANTHER" id="PTHR10192">
    <property type="entry name" value="MOLYBDOPTERIN BIOSYNTHESIS PROTEIN"/>
    <property type="match status" value="1"/>
</dbReference>
<dbReference type="PANTHER" id="PTHR10192:SF16">
    <property type="entry name" value="MOLYBDOPTERIN MOLYBDENUMTRANSFERASE"/>
    <property type="match status" value="1"/>
</dbReference>
<dbReference type="Gene3D" id="3.90.105.10">
    <property type="entry name" value="Molybdopterin biosynthesis moea protein, domain 2"/>
    <property type="match status" value="1"/>
</dbReference>
<dbReference type="SMART" id="SM00852">
    <property type="entry name" value="MoCF_biosynth"/>
    <property type="match status" value="1"/>
</dbReference>
<gene>
    <name evidence="4" type="ORF">RJ53_03305</name>
</gene>
<dbReference type="AlphaFoldDB" id="A0A8J7W8G5"/>
<dbReference type="InterPro" id="IPR036688">
    <property type="entry name" value="MoeA_C_domain_IV_sf"/>
</dbReference>
<dbReference type="SUPFAM" id="SSF53218">
    <property type="entry name" value="Molybdenum cofactor biosynthesis proteins"/>
    <property type="match status" value="1"/>
</dbReference>
<dbReference type="InterPro" id="IPR008284">
    <property type="entry name" value="MoCF_biosynth_CS"/>
</dbReference>
<dbReference type="Pfam" id="PF12727">
    <property type="entry name" value="PBP_like"/>
    <property type="match status" value="1"/>
</dbReference>
<dbReference type="Pfam" id="PF03454">
    <property type="entry name" value="MoeA_C"/>
    <property type="match status" value="1"/>
</dbReference>
<organism evidence="4 5">
    <name type="scientific">Methanocalculus chunghsingensis</name>
    <dbReference type="NCBI Taxonomy" id="156457"/>
    <lineage>
        <taxon>Archaea</taxon>
        <taxon>Methanobacteriati</taxon>
        <taxon>Methanobacteriota</taxon>
        <taxon>Stenosarchaea group</taxon>
        <taxon>Methanomicrobia</taxon>
        <taxon>Methanomicrobiales</taxon>
        <taxon>Methanocalculaceae</taxon>
        <taxon>Methanocalculus</taxon>
    </lineage>
</organism>
<dbReference type="GO" id="GO:0061599">
    <property type="term" value="F:molybdopterin molybdotransferase activity"/>
    <property type="evidence" value="ECO:0007669"/>
    <property type="project" value="TreeGrafter"/>
</dbReference>